<sequence length="114" mass="12532">MGMKKISVVSLTALSLITLSACSGGMNHSNKTSNQTSTQETKKSDISEKKAKIIAFKDASVSEAEAKMIQVKKEKDDGISIYDIEFKHKDKEYSYTIDAKSGDILEKSSEPIHD</sequence>
<dbReference type="Proteomes" id="UP001238096">
    <property type="component" value="Chromosome"/>
</dbReference>
<dbReference type="PROSITE" id="PS51257">
    <property type="entry name" value="PROKAR_LIPOPROTEIN"/>
    <property type="match status" value="1"/>
</dbReference>
<organism evidence="4 5">
    <name type="scientific">Streptococcus didelphis</name>
    <dbReference type="NCBI Taxonomy" id="102886"/>
    <lineage>
        <taxon>Bacteria</taxon>
        <taxon>Bacillati</taxon>
        <taxon>Bacillota</taxon>
        <taxon>Bacilli</taxon>
        <taxon>Lactobacillales</taxon>
        <taxon>Streptococcaceae</taxon>
        <taxon>Streptococcus</taxon>
    </lineage>
</organism>
<dbReference type="InterPro" id="IPR025711">
    <property type="entry name" value="PepSY"/>
</dbReference>
<feature type="domain" description="PepSY" evidence="3">
    <location>
        <begin position="46"/>
        <end position="106"/>
    </location>
</feature>
<feature type="chain" id="PRO_5045544757" evidence="2">
    <location>
        <begin position="24"/>
        <end position="114"/>
    </location>
</feature>
<gene>
    <name evidence="4" type="ORF">N1496_03700</name>
</gene>
<feature type="region of interest" description="Disordered" evidence="1">
    <location>
        <begin position="23"/>
        <end position="46"/>
    </location>
</feature>
<dbReference type="Gene3D" id="3.10.450.40">
    <property type="match status" value="1"/>
</dbReference>
<evidence type="ECO:0000313" key="4">
    <source>
        <dbReference type="EMBL" id="WMB28621.1"/>
    </source>
</evidence>
<keyword evidence="5" id="KW-1185">Reference proteome</keyword>
<evidence type="ECO:0000259" key="3">
    <source>
        <dbReference type="Pfam" id="PF03413"/>
    </source>
</evidence>
<protein>
    <submittedName>
        <fullName evidence="4">PepSY domain-containing protein</fullName>
    </submittedName>
</protein>
<dbReference type="EMBL" id="CP110509">
    <property type="protein sequence ID" value="WMB28621.1"/>
    <property type="molecule type" value="Genomic_DNA"/>
</dbReference>
<name>A0ABY9LIA3_9STRE</name>
<dbReference type="Pfam" id="PF03413">
    <property type="entry name" value="PepSY"/>
    <property type="match status" value="1"/>
</dbReference>
<feature type="signal peptide" evidence="2">
    <location>
        <begin position="1"/>
        <end position="23"/>
    </location>
</feature>
<evidence type="ECO:0000256" key="2">
    <source>
        <dbReference type="SAM" id="SignalP"/>
    </source>
</evidence>
<evidence type="ECO:0000256" key="1">
    <source>
        <dbReference type="SAM" id="MobiDB-lite"/>
    </source>
</evidence>
<evidence type="ECO:0000313" key="5">
    <source>
        <dbReference type="Proteomes" id="UP001238096"/>
    </source>
</evidence>
<accession>A0ABY9LIA3</accession>
<dbReference type="RefSeq" id="WP_018366656.1">
    <property type="nucleotide sequence ID" value="NZ_CP104407.1"/>
</dbReference>
<proteinExistence type="predicted"/>
<feature type="compositionally biased region" description="Polar residues" evidence="1">
    <location>
        <begin position="26"/>
        <end position="39"/>
    </location>
</feature>
<reference evidence="5" key="1">
    <citation type="submission" date="2022-10" db="EMBL/GenBank/DDBJ databases">
        <title>Streptococcus didelphis as causative of fatal infections in opossums (Didelphis albiventris).</title>
        <authorList>
            <person name="Breyer G.M."/>
            <person name="Da Silva M.E.R.J."/>
            <person name="Siqueira F.M."/>
        </authorList>
    </citation>
    <scope>NUCLEOTIDE SEQUENCE [LARGE SCALE GENOMIC DNA]</scope>
    <source>
        <strain evidence="5">LBVP101/21</strain>
    </source>
</reference>
<keyword evidence="2" id="KW-0732">Signal</keyword>